<keyword evidence="2" id="KW-0472">Membrane</keyword>
<keyword evidence="2" id="KW-1133">Transmembrane helix</keyword>
<proteinExistence type="predicted"/>
<feature type="compositionally biased region" description="Polar residues" evidence="1">
    <location>
        <begin position="554"/>
        <end position="580"/>
    </location>
</feature>
<feature type="transmembrane region" description="Helical" evidence="2">
    <location>
        <begin position="306"/>
        <end position="325"/>
    </location>
</feature>
<dbReference type="PANTHER" id="PTHR21650">
    <property type="entry name" value="MEMBRALIN/KINETOCHORE PROTEIN NUF2"/>
    <property type="match status" value="1"/>
</dbReference>
<keyword evidence="3" id="KW-1185">Reference proteome</keyword>
<feature type="transmembrane region" description="Helical" evidence="2">
    <location>
        <begin position="381"/>
        <end position="400"/>
    </location>
</feature>
<accession>A0A6P5Z231</accession>
<dbReference type="GO" id="GO:0005783">
    <property type="term" value="C:endoplasmic reticulum"/>
    <property type="evidence" value="ECO:0007669"/>
    <property type="project" value="TreeGrafter"/>
</dbReference>
<feature type="transmembrane region" description="Helical" evidence="2">
    <location>
        <begin position="450"/>
        <end position="470"/>
    </location>
</feature>
<dbReference type="PANTHER" id="PTHR21650:SF4">
    <property type="entry name" value="MEMBRALIN"/>
    <property type="match status" value="1"/>
</dbReference>
<sequence length="634" mass="72174">MDPEQTFIRVQERFSQILTPRVRVALEYIYLFIAITSFSILVVLHANYVQQPGCSSELSGVESKEVQLIQIKISSAGMWSQSKSELAVVNNPDLETVIENVEVANVDDDGFMFLAAKFWLNWFDLGARRGKLALKFWKTDGELVEQQAVSSTNSASCKASIDDVVVKIEKETHNGFYLSAKQAFKAAVVHFGQKWYRRLSFIWGNAIQIFGSFQKLWCAGLRKEVKHLNQLISILWKRVTSCCLMWLSLSIIYVLLILAYQLDIPVLGTGYLYNFQTKEFYNLSYAHELPNGSARFGDYLVTKCGVLMMSLFVFFTTTMSVSFTLRETQTRMLKFTVQLQHHARHRLPTFQLIFVHVIESLVFVPIMIGILFFLFEFYDDQLLAFMVLILVWLCELFILIRSLSLSLSQELGYACFLSVRTPISTKFFPRFFLLYFLVFHIYFFSYANGFSYLALATTAAFMQHLILYFWNRFEVPALQRFMQNRRSQLQQHPDFQITSSTILASTLHITRFNARNPGLANTDLTSGLRLGSDQAVRANGAVETAGPRGHSGIDNMSQSGNPVQIQGQPELQQTEAGPNPGTMSSFSSLLLWILGGASSEGLNSFLSMFRDVREQGQVYTDSPRPENRATQNVQ</sequence>
<feature type="transmembrane region" description="Helical" evidence="2">
    <location>
        <begin position="427"/>
        <end position="444"/>
    </location>
</feature>
<reference evidence="4" key="1">
    <citation type="submission" date="2025-08" db="UniProtKB">
        <authorList>
            <consortium name="RefSeq"/>
        </authorList>
    </citation>
    <scope>IDENTIFICATION</scope>
    <source>
        <tissue evidence="4">Fruit stalk</tissue>
    </source>
</reference>
<feature type="transmembrane region" description="Helical" evidence="2">
    <location>
        <begin position="28"/>
        <end position="49"/>
    </location>
</feature>
<feature type="region of interest" description="Disordered" evidence="1">
    <location>
        <begin position="542"/>
        <end position="580"/>
    </location>
</feature>
<keyword evidence="2" id="KW-0812">Transmembrane</keyword>
<dbReference type="AlphaFoldDB" id="A0A6P5Z231"/>
<evidence type="ECO:0000256" key="2">
    <source>
        <dbReference type="SAM" id="Phobius"/>
    </source>
</evidence>
<feature type="transmembrane region" description="Helical" evidence="2">
    <location>
        <begin position="352"/>
        <end position="375"/>
    </location>
</feature>
<evidence type="ECO:0000313" key="3">
    <source>
        <dbReference type="Proteomes" id="UP000515121"/>
    </source>
</evidence>
<organism evidence="3 4">
    <name type="scientific">Durio zibethinus</name>
    <name type="common">Durian</name>
    <dbReference type="NCBI Taxonomy" id="66656"/>
    <lineage>
        <taxon>Eukaryota</taxon>
        <taxon>Viridiplantae</taxon>
        <taxon>Streptophyta</taxon>
        <taxon>Embryophyta</taxon>
        <taxon>Tracheophyta</taxon>
        <taxon>Spermatophyta</taxon>
        <taxon>Magnoliopsida</taxon>
        <taxon>eudicotyledons</taxon>
        <taxon>Gunneridae</taxon>
        <taxon>Pentapetalae</taxon>
        <taxon>rosids</taxon>
        <taxon>malvids</taxon>
        <taxon>Malvales</taxon>
        <taxon>Malvaceae</taxon>
        <taxon>Helicteroideae</taxon>
        <taxon>Durio</taxon>
    </lineage>
</organism>
<evidence type="ECO:0000256" key="1">
    <source>
        <dbReference type="SAM" id="MobiDB-lite"/>
    </source>
</evidence>
<dbReference type="GO" id="GO:1904294">
    <property type="term" value="P:positive regulation of ERAD pathway"/>
    <property type="evidence" value="ECO:0007669"/>
    <property type="project" value="TreeGrafter"/>
</dbReference>
<name>A0A6P5Z231_DURZI</name>
<protein>
    <submittedName>
        <fullName evidence="4">Uncharacterized protein LOC111296646 isoform X5</fullName>
    </submittedName>
</protein>
<evidence type="ECO:0000313" key="4">
    <source>
        <dbReference type="RefSeq" id="XP_022746814.1"/>
    </source>
</evidence>
<dbReference type="GeneID" id="111296646"/>
<dbReference type="RefSeq" id="XP_022746814.1">
    <property type="nucleotide sequence ID" value="XM_022891079.1"/>
</dbReference>
<feature type="transmembrane region" description="Helical" evidence="2">
    <location>
        <begin position="243"/>
        <end position="262"/>
    </location>
</feature>
<dbReference type="GO" id="GO:0034976">
    <property type="term" value="P:response to endoplasmic reticulum stress"/>
    <property type="evidence" value="ECO:0007669"/>
    <property type="project" value="TreeGrafter"/>
</dbReference>
<gene>
    <name evidence="4" type="primary">LOC111296646</name>
</gene>
<dbReference type="Proteomes" id="UP000515121">
    <property type="component" value="Unplaced"/>
</dbReference>